<comment type="caution">
    <text evidence="2">The sequence shown here is derived from an EMBL/GenBank/DDBJ whole genome shotgun (WGS) entry which is preliminary data.</text>
</comment>
<dbReference type="EMBL" id="VIGI01000001">
    <property type="protein sequence ID" value="KAB8304798.1"/>
    <property type="molecule type" value="Genomic_DNA"/>
</dbReference>
<keyword evidence="3" id="KW-1185">Reference proteome</keyword>
<evidence type="ECO:0000313" key="3">
    <source>
        <dbReference type="Proteomes" id="UP000326757"/>
    </source>
</evidence>
<evidence type="ECO:0000256" key="1">
    <source>
        <dbReference type="SAM" id="MobiDB-lite"/>
    </source>
</evidence>
<dbReference type="AlphaFoldDB" id="A0A5N6KM78"/>
<accession>A0A5N6KM78</accession>
<dbReference type="Proteomes" id="UP000326757">
    <property type="component" value="Unassembled WGS sequence"/>
</dbReference>
<reference evidence="2 3" key="1">
    <citation type="submission" date="2019-06" db="EMBL/GenBank/DDBJ databases">
        <title>Genome Sequence of the Brown Rot Fungal Pathogen Monilinia laxa.</title>
        <authorList>
            <person name="De Miccolis Angelini R.M."/>
            <person name="Landi L."/>
            <person name="Abate D."/>
            <person name="Pollastro S."/>
            <person name="Romanazzi G."/>
            <person name="Faretra F."/>
        </authorList>
    </citation>
    <scope>NUCLEOTIDE SEQUENCE [LARGE SCALE GENOMIC DNA]</scope>
    <source>
        <strain evidence="2 3">Mlax316</strain>
    </source>
</reference>
<feature type="compositionally biased region" description="Polar residues" evidence="1">
    <location>
        <begin position="25"/>
        <end position="40"/>
    </location>
</feature>
<evidence type="ECO:0000313" key="2">
    <source>
        <dbReference type="EMBL" id="KAB8304798.1"/>
    </source>
</evidence>
<proteinExistence type="predicted"/>
<organism evidence="2 3">
    <name type="scientific">Monilinia laxa</name>
    <name type="common">Brown rot fungus</name>
    <name type="synonym">Sclerotinia laxa</name>
    <dbReference type="NCBI Taxonomy" id="61186"/>
    <lineage>
        <taxon>Eukaryota</taxon>
        <taxon>Fungi</taxon>
        <taxon>Dikarya</taxon>
        <taxon>Ascomycota</taxon>
        <taxon>Pezizomycotina</taxon>
        <taxon>Leotiomycetes</taxon>
        <taxon>Helotiales</taxon>
        <taxon>Sclerotiniaceae</taxon>
        <taxon>Monilinia</taxon>
    </lineage>
</organism>
<protein>
    <submittedName>
        <fullName evidence="2">Uncharacterized protein</fullName>
    </submittedName>
</protein>
<gene>
    <name evidence="2" type="ORF">EYC80_004142</name>
</gene>
<feature type="region of interest" description="Disordered" evidence="1">
    <location>
        <begin position="19"/>
        <end position="40"/>
    </location>
</feature>
<sequence>MDYRTLHHTALPGTINFPSLPHSGIRSQKYPSQNARVSTHQRQEMTYDLISTRAQQSQQSDLHPQGVY</sequence>
<name>A0A5N6KM78_MONLA</name>